<evidence type="ECO:0000313" key="2">
    <source>
        <dbReference type="Proteomes" id="UP000838756"/>
    </source>
</evidence>
<keyword evidence="2" id="KW-1185">Reference proteome</keyword>
<dbReference type="EMBL" id="CAKXAJ010003412">
    <property type="protein sequence ID" value="CAH2208397.1"/>
    <property type="molecule type" value="Genomic_DNA"/>
</dbReference>
<accession>A0A8S4QGD1</accession>
<reference evidence="1" key="1">
    <citation type="submission" date="2022-03" db="EMBL/GenBank/DDBJ databases">
        <authorList>
            <person name="Lindestad O."/>
        </authorList>
    </citation>
    <scope>NUCLEOTIDE SEQUENCE</scope>
</reference>
<feature type="non-terminal residue" evidence="1">
    <location>
        <position position="1"/>
    </location>
</feature>
<organism evidence="1 2">
    <name type="scientific">Pararge aegeria aegeria</name>
    <dbReference type="NCBI Taxonomy" id="348720"/>
    <lineage>
        <taxon>Eukaryota</taxon>
        <taxon>Metazoa</taxon>
        <taxon>Ecdysozoa</taxon>
        <taxon>Arthropoda</taxon>
        <taxon>Hexapoda</taxon>
        <taxon>Insecta</taxon>
        <taxon>Pterygota</taxon>
        <taxon>Neoptera</taxon>
        <taxon>Endopterygota</taxon>
        <taxon>Lepidoptera</taxon>
        <taxon>Glossata</taxon>
        <taxon>Ditrysia</taxon>
        <taxon>Papilionoidea</taxon>
        <taxon>Nymphalidae</taxon>
        <taxon>Satyrinae</taxon>
        <taxon>Satyrini</taxon>
        <taxon>Parargina</taxon>
        <taxon>Pararge</taxon>
    </lineage>
</organism>
<dbReference type="Proteomes" id="UP000838756">
    <property type="component" value="Unassembled WGS sequence"/>
</dbReference>
<dbReference type="OrthoDB" id="5874059at2759"/>
<comment type="caution">
    <text evidence="1">The sequence shown here is derived from an EMBL/GenBank/DDBJ whole genome shotgun (WGS) entry which is preliminary data.</text>
</comment>
<dbReference type="AlphaFoldDB" id="A0A8S4QGD1"/>
<evidence type="ECO:0000313" key="1">
    <source>
        <dbReference type="EMBL" id="CAH2208397.1"/>
    </source>
</evidence>
<sequence>MEVVVNSQRVLANGSAADGYVFLYVFDKQNNLTLLDSSITLTPSTHFDVTVSVWAIDSSDEVKSLSLKSRKCFLPT</sequence>
<gene>
    <name evidence="1" type="primary">jg22714</name>
    <name evidence="1" type="ORF">PAEG_LOCUS1013</name>
</gene>
<proteinExistence type="predicted"/>
<protein>
    <submittedName>
        <fullName evidence="1">Jg22714 protein</fullName>
    </submittedName>
</protein>
<name>A0A8S4QGD1_9NEOP</name>